<feature type="domain" description="DUF3854" evidence="2">
    <location>
        <begin position="150"/>
        <end position="266"/>
    </location>
</feature>
<dbReference type="PANTHER" id="PTHR34985">
    <property type="entry name" value="SLR0554 PROTEIN"/>
    <property type="match status" value="1"/>
</dbReference>
<reference evidence="3" key="1">
    <citation type="journal article" date="2015" name="Genome Announc.">
        <title>Draft Genome Sequence of Tolypothrix boutellei Strain VB521301.</title>
        <authorList>
            <person name="Chandrababunaidu M.M."/>
            <person name="Singh D."/>
            <person name="Sen D."/>
            <person name="Bhan S."/>
            <person name="Das S."/>
            <person name="Gupta A."/>
            <person name="Adhikary S.P."/>
            <person name="Tripathy S."/>
        </authorList>
    </citation>
    <scope>NUCLEOTIDE SEQUENCE</scope>
    <source>
        <strain evidence="3">VB521301</strain>
    </source>
</reference>
<dbReference type="GO" id="GO:0005524">
    <property type="term" value="F:ATP binding"/>
    <property type="evidence" value="ECO:0007669"/>
    <property type="project" value="InterPro"/>
</dbReference>
<evidence type="ECO:0000259" key="2">
    <source>
        <dbReference type="Pfam" id="PF12965"/>
    </source>
</evidence>
<dbReference type="Pfam" id="PF02399">
    <property type="entry name" value="Herpes_ori_bp"/>
    <property type="match status" value="1"/>
</dbReference>
<feature type="domain" description="Replication origin-binding protein" evidence="1">
    <location>
        <begin position="321"/>
        <end position="488"/>
    </location>
</feature>
<dbReference type="AlphaFoldDB" id="A0A0C1RDV6"/>
<dbReference type="InterPro" id="IPR024385">
    <property type="entry name" value="DUF3854"/>
</dbReference>
<name>A0A0C1RDV6_9CYAN</name>
<dbReference type="GO" id="GO:0003688">
    <property type="term" value="F:DNA replication origin binding"/>
    <property type="evidence" value="ECO:0007669"/>
    <property type="project" value="InterPro"/>
</dbReference>
<dbReference type="SUPFAM" id="SSF52540">
    <property type="entry name" value="P-loop containing nucleoside triphosphate hydrolases"/>
    <property type="match status" value="1"/>
</dbReference>
<feature type="non-terminal residue" evidence="3">
    <location>
        <position position="520"/>
    </location>
</feature>
<dbReference type="GO" id="GO:0006260">
    <property type="term" value="P:DNA replication"/>
    <property type="evidence" value="ECO:0007669"/>
    <property type="project" value="InterPro"/>
</dbReference>
<dbReference type="InterPro" id="IPR027417">
    <property type="entry name" value="P-loop_NTPase"/>
</dbReference>
<sequence length="520" mass="58481">MAINLQIKKKTLPDNFEIYKSSIPDNIASNLLRDHHLEELQNSGIDEELIHINYRSIRGSEVVNVLNLHTLPKYSRMTKYGDVCASGGRLCLVGNIYKPDRPRTDRKNRVVKYENPVDQPPIPILLKVPEKLAQKIADNVGIAKPENLDFWDWVIANPSVPVVIVEGDKKAASLMTNGLIPTIAVTGHTVCVSKEKNEVIFSKYVHENREIILCLDNDEKHSAKQSVNQTLKKIIKAIKDKCQLQIVNHIYPEKGIDDIWLAHGQDGVRETIQSRVSPKHWIDTSMIGLGYDADITLSQRYLPTLVLPKMKSNKEDQIVLPENESVIVVKAPKGSGKTQSLTDLIAYSKAHKMPSLVVTHRKELSRGNAKRWNITYIDDLEKNVGEVNNVALVIDSLPKINVNKYKGGLVIIDEFVQVLEHFNFGDTCKYKRPEILHTLHQLITTVIESGGKVILLDADADKKSIDYICGLAQIPKAFIIENNYLQNSYKCLLSHGYLTTIGKRQKQTPIDVIALALSYA</sequence>
<evidence type="ECO:0008006" key="4">
    <source>
        <dbReference type="Google" id="ProtNLM"/>
    </source>
</evidence>
<dbReference type="PANTHER" id="PTHR34985:SF1">
    <property type="entry name" value="SLR0554 PROTEIN"/>
    <property type="match status" value="1"/>
</dbReference>
<dbReference type="InterPro" id="IPR034154">
    <property type="entry name" value="TOPRIM_DnaG/twinkle"/>
</dbReference>
<comment type="caution">
    <text evidence="3">The sequence shown here is derived from an EMBL/GenBank/DDBJ whole genome shotgun (WGS) entry which is preliminary data.</text>
</comment>
<gene>
    <name evidence="3" type="ORF">DA73_0201845</name>
</gene>
<dbReference type="STRING" id="1479485.DA73_0201845"/>
<dbReference type="Pfam" id="PF12965">
    <property type="entry name" value="DUF3854"/>
    <property type="match status" value="1"/>
</dbReference>
<organism evidence="3">
    <name type="scientific">Tolypothrix bouteillei VB521301</name>
    <dbReference type="NCBI Taxonomy" id="1479485"/>
    <lineage>
        <taxon>Bacteria</taxon>
        <taxon>Bacillati</taxon>
        <taxon>Cyanobacteriota</taxon>
        <taxon>Cyanophyceae</taxon>
        <taxon>Nostocales</taxon>
        <taxon>Tolypothrichaceae</taxon>
        <taxon>Tolypothrix</taxon>
    </lineage>
</organism>
<dbReference type="CDD" id="cd01029">
    <property type="entry name" value="TOPRIM_primases"/>
    <property type="match status" value="1"/>
</dbReference>
<dbReference type="Gene3D" id="3.40.1360.10">
    <property type="match status" value="1"/>
</dbReference>
<evidence type="ECO:0000259" key="1">
    <source>
        <dbReference type="Pfam" id="PF02399"/>
    </source>
</evidence>
<dbReference type="InterPro" id="IPR003450">
    <property type="entry name" value="Replication_origin-bd"/>
</dbReference>
<evidence type="ECO:0000313" key="3">
    <source>
        <dbReference type="EMBL" id="KIE13813.1"/>
    </source>
</evidence>
<dbReference type="EMBL" id="JHEG02000005">
    <property type="protein sequence ID" value="KIE13813.1"/>
    <property type="molecule type" value="Genomic_DNA"/>
</dbReference>
<proteinExistence type="predicted"/>
<accession>A0A0C1RDV6</accession>
<protein>
    <recommendedName>
        <fullName evidence="4">DUF3854 domain-containing protein</fullName>
    </recommendedName>
</protein>
<dbReference type="OrthoDB" id="473036at2"/>